<keyword evidence="3" id="KW-1185">Reference proteome</keyword>
<accession>A0A8H8DKD5</accession>
<feature type="compositionally biased region" description="Low complexity" evidence="1">
    <location>
        <begin position="284"/>
        <end position="296"/>
    </location>
</feature>
<feature type="region of interest" description="Disordered" evidence="1">
    <location>
        <begin position="284"/>
        <end position="325"/>
    </location>
</feature>
<comment type="caution">
    <text evidence="2">The sequence shown here is derived from an EMBL/GenBank/DDBJ whole genome shotgun (WGS) entry which is preliminary data.</text>
</comment>
<dbReference type="EMBL" id="JAEFCI010003467">
    <property type="protein sequence ID" value="KAG5461558.1"/>
    <property type="molecule type" value="Genomic_DNA"/>
</dbReference>
<evidence type="ECO:0000256" key="1">
    <source>
        <dbReference type="SAM" id="MobiDB-lite"/>
    </source>
</evidence>
<gene>
    <name evidence="2" type="ORF">BJ554DRAFT_6228</name>
</gene>
<proteinExistence type="predicted"/>
<reference evidence="2 3" key="1">
    <citation type="journal article" name="Sci. Rep.">
        <title>Genome-scale phylogenetic analyses confirm Olpidium as the closest living zoosporic fungus to the non-flagellated, terrestrial fungi.</title>
        <authorList>
            <person name="Chang Y."/>
            <person name="Rochon D."/>
            <person name="Sekimoto S."/>
            <person name="Wang Y."/>
            <person name="Chovatia M."/>
            <person name="Sandor L."/>
            <person name="Salamov A."/>
            <person name="Grigoriev I.V."/>
            <person name="Stajich J.E."/>
            <person name="Spatafora J.W."/>
        </authorList>
    </citation>
    <scope>NUCLEOTIDE SEQUENCE [LARGE SCALE GENOMIC DNA]</scope>
    <source>
        <strain evidence="2">S191</strain>
    </source>
</reference>
<name>A0A8H8DKD5_9FUNG</name>
<protein>
    <submittedName>
        <fullName evidence="2">Uncharacterized protein</fullName>
    </submittedName>
</protein>
<evidence type="ECO:0000313" key="2">
    <source>
        <dbReference type="EMBL" id="KAG5461558.1"/>
    </source>
</evidence>
<evidence type="ECO:0000313" key="3">
    <source>
        <dbReference type="Proteomes" id="UP000673691"/>
    </source>
</evidence>
<feature type="region of interest" description="Disordered" evidence="1">
    <location>
        <begin position="19"/>
        <end position="88"/>
    </location>
</feature>
<feature type="region of interest" description="Disordered" evidence="1">
    <location>
        <begin position="135"/>
        <end position="165"/>
    </location>
</feature>
<organism evidence="2 3">
    <name type="scientific">Olpidium bornovanus</name>
    <dbReference type="NCBI Taxonomy" id="278681"/>
    <lineage>
        <taxon>Eukaryota</taxon>
        <taxon>Fungi</taxon>
        <taxon>Fungi incertae sedis</taxon>
        <taxon>Olpidiomycota</taxon>
        <taxon>Olpidiomycotina</taxon>
        <taxon>Olpidiomycetes</taxon>
        <taxon>Olpidiales</taxon>
        <taxon>Olpidiaceae</taxon>
        <taxon>Olpidium</taxon>
    </lineage>
</organism>
<dbReference type="Proteomes" id="UP000673691">
    <property type="component" value="Unassembled WGS sequence"/>
</dbReference>
<dbReference type="AlphaFoldDB" id="A0A8H8DKD5"/>
<sequence length="325" mass="34103">KIRVDDLCRSVVWHHLSRGGCSPPTIGEEHTPGRSTHLAPAGFPPPEMPPLSKRAETRMKHSSSPEVLPNPKIPNPTGREPDTGLFCPKKTQNLQAGWGRYASKCSVLEGGKQSHWEESTAVAGATRDAKNILPKAQPAACPPPISPAEAEPIENNPRRSPQATQKPPVFAAGIWFKNQPLFGTAGPPMSTMSGHRRRRHALALDRDSRYLDISDRDNRYLDISDRANRYPTPSSTAPAAITPAAAGPAATVPTAPAATAAAATAAASTATAAAVTEVTSRAATGATAKAATAAAAVNPRQPHPPLTVTGAPHKAVAPVRTPYFS</sequence>
<feature type="non-terminal residue" evidence="2">
    <location>
        <position position="1"/>
    </location>
</feature>